<proteinExistence type="inferred from homology"/>
<evidence type="ECO:0000313" key="4">
    <source>
        <dbReference type="Proteomes" id="UP000017052"/>
    </source>
</evidence>
<keyword evidence="4" id="KW-1185">Reference proteome</keyword>
<name>U2SHX6_9ACTN</name>
<dbReference type="PANTHER" id="PTHR42760:SF5">
    <property type="entry name" value="2-DEHYDRO-3-DEOXY-D-GLUCONATE 5-DEHYDROGENASE"/>
    <property type="match status" value="1"/>
</dbReference>
<evidence type="ECO:0000256" key="1">
    <source>
        <dbReference type="ARBA" id="ARBA00006484"/>
    </source>
</evidence>
<dbReference type="AlphaFoldDB" id="U2SHX6"/>
<dbReference type="EMBL" id="ACVN02000031">
    <property type="protein sequence ID" value="ERK62267.1"/>
    <property type="molecule type" value="Genomic_DNA"/>
</dbReference>
<comment type="similarity">
    <text evidence="1">Belongs to the short-chain dehydrogenases/reductases (SDR) family.</text>
</comment>
<evidence type="ECO:0000313" key="3">
    <source>
        <dbReference type="EMBL" id="ERK62267.1"/>
    </source>
</evidence>
<dbReference type="OrthoDB" id="5290708at2"/>
<dbReference type="PRINTS" id="PR00080">
    <property type="entry name" value="SDRFAMILY"/>
</dbReference>
<comment type="caution">
    <text evidence="3">The sequence shown here is derived from an EMBL/GenBank/DDBJ whole genome shotgun (WGS) entry which is preliminary data.</text>
</comment>
<dbReference type="FunFam" id="3.40.50.720:FF:000084">
    <property type="entry name" value="Short-chain dehydrogenase reductase"/>
    <property type="match status" value="1"/>
</dbReference>
<reference evidence="3" key="1">
    <citation type="submission" date="2013-08" db="EMBL/GenBank/DDBJ databases">
        <authorList>
            <person name="Durkin A.S."/>
            <person name="Haft D.R."/>
            <person name="McCorrison J."/>
            <person name="Torralba M."/>
            <person name="Gillis M."/>
            <person name="Haft D.H."/>
            <person name="Methe B."/>
            <person name="Sutton G."/>
            <person name="Nelson K.E."/>
        </authorList>
    </citation>
    <scope>NUCLEOTIDE SEQUENCE [LARGE SCALE GENOMIC DNA]</scope>
    <source>
        <strain evidence="3">F0233</strain>
    </source>
</reference>
<dbReference type="SUPFAM" id="SSF51735">
    <property type="entry name" value="NAD(P)-binding Rossmann-fold domains"/>
    <property type="match status" value="1"/>
</dbReference>
<evidence type="ECO:0000256" key="2">
    <source>
        <dbReference type="ARBA" id="ARBA00023002"/>
    </source>
</evidence>
<dbReference type="InterPro" id="IPR002347">
    <property type="entry name" value="SDR_fam"/>
</dbReference>
<dbReference type="PRINTS" id="PR00081">
    <property type="entry name" value="GDHRDH"/>
</dbReference>
<organism evidence="3 4">
    <name type="scientific">Propionibacterium acidifaciens F0233</name>
    <dbReference type="NCBI Taxonomy" id="553198"/>
    <lineage>
        <taxon>Bacteria</taxon>
        <taxon>Bacillati</taxon>
        <taxon>Actinomycetota</taxon>
        <taxon>Actinomycetes</taxon>
        <taxon>Propionibacteriales</taxon>
        <taxon>Propionibacteriaceae</taxon>
        <taxon>Propionibacterium</taxon>
    </lineage>
</organism>
<dbReference type="Pfam" id="PF13561">
    <property type="entry name" value="adh_short_C2"/>
    <property type="match status" value="1"/>
</dbReference>
<dbReference type="PROSITE" id="PS00061">
    <property type="entry name" value="ADH_SHORT"/>
    <property type="match status" value="1"/>
</dbReference>
<protein>
    <submittedName>
        <fullName evidence="3">Gluconate 5-dehydrogenase</fullName>
    </submittedName>
</protein>
<dbReference type="GeneID" id="95360102"/>
<dbReference type="GO" id="GO:0016616">
    <property type="term" value="F:oxidoreductase activity, acting on the CH-OH group of donors, NAD or NADP as acceptor"/>
    <property type="evidence" value="ECO:0007669"/>
    <property type="project" value="TreeGrafter"/>
</dbReference>
<dbReference type="RefSeq" id="WP_021796332.1">
    <property type="nucleotide sequence ID" value="NZ_ACVN02000031.1"/>
</dbReference>
<keyword evidence="2" id="KW-0560">Oxidoreductase</keyword>
<dbReference type="PANTHER" id="PTHR42760">
    <property type="entry name" value="SHORT-CHAIN DEHYDROGENASES/REDUCTASES FAMILY MEMBER"/>
    <property type="match status" value="1"/>
</dbReference>
<gene>
    <name evidence="3" type="ORF">HMPREF0682_2373</name>
</gene>
<dbReference type="Gene3D" id="3.40.50.720">
    <property type="entry name" value="NAD(P)-binding Rossmann-like Domain"/>
    <property type="match status" value="1"/>
</dbReference>
<dbReference type="InterPro" id="IPR036291">
    <property type="entry name" value="NAD(P)-bd_dom_sf"/>
</dbReference>
<accession>U2SHX6</accession>
<sequence length="256" mass="27441">MTSPSFDISGRLALVTGSGRGLGNVYARGLAAAGCDIIVHGRHRDVVEAQAADIARQYRVRTASCIFDVADREDVSAAVAALVDEVGVPDILVNNAGVQRRAPFHEFPVEQWDEVIGTNLSGVFYVSRALAPAMVERGSGKIINIGSVVTVLARRTLPPYTAAKGAITMLTKEMAADLTRHGIQVNTISPGYFKTEMNTALIDDPQFDSWVVQRTPARRWGEPEELLGTLVYLASPASDFVTGQNILVDGGMTSVL</sequence>
<dbReference type="Proteomes" id="UP000017052">
    <property type="component" value="Unassembled WGS sequence"/>
</dbReference>
<dbReference type="InterPro" id="IPR020904">
    <property type="entry name" value="Sc_DH/Rdtase_CS"/>
</dbReference>